<dbReference type="AlphaFoldDB" id="A0A7K1KU46"/>
<dbReference type="GO" id="GO:0003700">
    <property type="term" value="F:DNA-binding transcription factor activity"/>
    <property type="evidence" value="ECO:0007669"/>
    <property type="project" value="InterPro"/>
</dbReference>
<dbReference type="RefSeq" id="WP_156214601.1">
    <property type="nucleotide sequence ID" value="NZ_WOFH01000001.1"/>
</dbReference>
<dbReference type="InterPro" id="IPR036390">
    <property type="entry name" value="WH_DNA-bd_sf"/>
</dbReference>
<reference evidence="2 3" key="1">
    <citation type="submission" date="2019-11" db="EMBL/GenBank/DDBJ databases">
        <authorList>
            <person name="Cao P."/>
        </authorList>
    </citation>
    <scope>NUCLEOTIDE SEQUENCE [LARGE SCALE GENOMIC DNA]</scope>
    <source>
        <strain evidence="2 3">NEAU-AAG5</strain>
    </source>
</reference>
<feature type="domain" description="HTH arsR-type" evidence="1">
    <location>
        <begin position="12"/>
        <end position="83"/>
    </location>
</feature>
<organism evidence="2 3">
    <name type="scientific">Actinomadura litoris</name>
    <dbReference type="NCBI Taxonomy" id="2678616"/>
    <lineage>
        <taxon>Bacteria</taxon>
        <taxon>Bacillati</taxon>
        <taxon>Actinomycetota</taxon>
        <taxon>Actinomycetes</taxon>
        <taxon>Streptosporangiales</taxon>
        <taxon>Thermomonosporaceae</taxon>
        <taxon>Actinomadura</taxon>
    </lineage>
</organism>
<dbReference type="Proteomes" id="UP000432015">
    <property type="component" value="Unassembled WGS sequence"/>
</dbReference>
<dbReference type="InterPro" id="IPR001845">
    <property type="entry name" value="HTH_ArsR_DNA-bd_dom"/>
</dbReference>
<comment type="caution">
    <text evidence="2">The sequence shown here is derived from an EMBL/GenBank/DDBJ whole genome shotgun (WGS) entry which is preliminary data.</text>
</comment>
<protein>
    <submittedName>
        <fullName evidence="2">ArsR family transcriptional regulator</fullName>
    </submittedName>
</protein>
<dbReference type="Gene3D" id="1.10.10.10">
    <property type="entry name" value="Winged helix-like DNA-binding domain superfamily/Winged helix DNA-binding domain"/>
    <property type="match status" value="1"/>
</dbReference>
<dbReference type="InterPro" id="IPR036388">
    <property type="entry name" value="WH-like_DNA-bd_sf"/>
</dbReference>
<accession>A0A7K1KU46</accession>
<gene>
    <name evidence="2" type="ORF">GNZ18_03740</name>
</gene>
<dbReference type="CDD" id="cd00090">
    <property type="entry name" value="HTH_ARSR"/>
    <property type="match status" value="1"/>
</dbReference>
<keyword evidence="3" id="KW-1185">Reference proteome</keyword>
<proteinExistence type="predicted"/>
<evidence type="ECO:0000313" key="2">
    <source>
        <dbReference type="EMBL" id="MUN35710.1"/>
    </source>
</evidence>
<evidence type="ECO:0000259" key="1">
    <source>
        <dbReference type="SMART" id="SM00418"/>
    </source>
</evidence>
<dbReference type="InterPro" id="IPR011991">
    <property type="entry name" value="ArsR-like_HTH"/>
</dbReference>
<name>A0A7K1KU46_9ACTN</name>
<evidence type="ECO:0000313" key="3">
    <source>
        <dbReference type="Proteomes" id="UP000432015"/>
    </source>
</evidence>
<dbReference type="SUPFAM" id="SSF46785">
    <property type="entry name" value="Winged helix' DNA-binding domain"/>
    <property type="match status" value="1"/>
</dbReference>
<dbReference type="EMBL" id="WOFH01000001">
    <property type="protein sequence ID" value="MUN35710.1"/>
    <property type="molecule type" value="Genomic_DNA"/>
</dbReference>
<dbReference type="SMART" id="SM00418">
    <property type="entry name" value="HTH_ARSR"/>
    <property type="match status" value="1"/>
</dbReference>
<sequence>MVTTDRKAPPEDPAAVRVLCALEGGRVLPVSAISADSGIPVAAVRGRLRELGDAGLVTEVRHGDYRYYRLSGPGAAALTGRRAGTPPPASLRVGTRAYAFRQARSCYGHLAGRLGCALTGSLIEAGHLAGHDGTVDLERLGAARTVAGALDPIGYALTASGAALFRGLGVRPPVDRAVRCCVDWSEQRHHVAGSVGRLLLARFVNLGWLVPGGPRRVLAVTAEGRRAFASRFGVETPVG</sequence>